<feature type="modified residue" description="4-aspartylphosphate" evidence="5">
    <location>
        <position position="57"/>
    </location>
</feature>
<dbReference type="SUPFAM" id="SSF52172">
    <property type="entry name" value="CheY-like"/>
    <property type="match status" value="1"/>
</dbReference>
<dbReference type="InterPro" id="IPR016032">
    <property type="entry name" value="Sig_transdc_resp-reg_C-effctor"/>
</dbReference>
<dbReference type="OrthoDB" id="9808843at2"/>
<keyword evidence="4" id="KW-0804">Transcription</keyword>
<dbReference type="Pfam" id="PF00196">
    <property type="entry name" value="GerE"/>
    <property type="match status" value="1"/>
</dbReference>
<dbReference type="InterPro" id="IPR000792">
    <property type="entry name" value="Tscrpt_reg_LuxR_C"/>
</dbReference>
<dbReference type="Proteomes" id="UP000321805">
    <property type="component" value="Chromosome"/>
</dbReference>
<dbReference type="GO" id="GO:0003677">
    <property type="term" value="F:DNA binding"/>
    <property type="evidence" value="ECO:0007669"/>
    <property type="project" value="UniProtKB-KW"/>
</dbReference>
<dbReference type="InterPro" id="IPR011006">
    <property type="entry name" value="CheY-like_superfamily"/>
</dbReference>
<dbReference type="EMBL" id="CP042430">
    <property type="protein sequence ID" value="QEC48188.1"/>
    <property type="molecule type" value="Genomic_DNA"/>
</dbReference>
<dbReference type="SUPFAM" id="SSF46894">
    <property type="entry name" value="C-terminal effector domain of the bipartite response regulators"/>
    <property type="match status" value="1"/>
</dbReference>
<feature type="domain" description="Response regulatory" evidence="7">
    <location>
        <begin position="7"/>
        <end position="122"/>
    </location>
</feature>
<dbReference type="InterPro" id="IPR058245">
    <property type="entry name" value="NreC/VraR/RcsB-like_REC"/>
</dbReference>
<dbReference type="CDD" id="cd17535">
    <property type="entry name" value="REC_NarL-like"/>
    <property type="match status" value="1"/>
</dbReference>
<proteinExistence type="predicted"/>
<dbReference type="PRINTS" id="PR00038">
    <property type="entry name" value="HTHLUXR"/>
</dbReference>
<evidence type="ECO:0000256" key="1">
    <source>
        <dbReference type="ARBA" id="ARBA00022553"/>
    </source>
</evidence>
<dbReference type="SMART" id="SM00448">
    <property type="entry name" value="REC"/>
    <property type="match status" value="1"/>
</dbReference>
<evidence type="ECO:0000256" key="4">
    <source>
        <dbReference type="ARBA" id="ARBA00023163"/>
    </source>
</evidence>
<keyword evidence="3" id="KW-0238">DNA-binding</keyword>
<dbReference type="Pfam" id="PF00072">
    <property type="entry name" value="Response_reg"/>
    <property type="match status" value="1"/>
</dbReference>
<evidence type="ECO:0000259" key="7">
    <source>
        <dbReference type="PROSITE" id="PS50110"/>
    </source>
</evidence>
<organism evidence="8 9">
    <name type="scientific">Baekduia soli</name>
    <dbReference type="NCBI Taxonomy" id="496014"/>
    <lineage>
        <taxon>Bacteria</taxon>
        <taxon>Bacillati</taxon>
        <taxon>Actinomycetota</taxon>
        <taxon>Thermoleophilia</taxon>
        <taxon>Solirubrobacterales</taxon>
        <taxon>Baekduiaceae</taxon>
        <taxon>Baekduia</taxon>
    </lineage>
</organism>
<dbReference type="SMART" id="SM00421">
    <property type="entry name" value="HTH_LUXR"/>
    <property type="match status" value="1"/>
</dbReference>
<dbReference type="InterPro" id="IPR001789">
    <property type="entry name" value="Sig_transdc_resp-reg_receiver"/>
</dbReference>
<evidence type="ECO:0000256" key="3">
    <source>
        <dbReference type="ARBA" id="ARBA00023125"/>
    </source>
</evidence>
<evidence type="ECO:0000259" key="6">
    <source>
        <dbReference type="PROSITE" id="PS50043"/>
    </source>
</evidence>
<keyword evidence="1 5" id="KW-0597">Phosphoprotein</keyword>
<dbReference type="GO" id="GO:0000160">
    <property type="term" value="P:phosphorelay signal transduction system"/>
    <property type="evidence" value="ECO:0007669"/>
    <property type="project" value="InterPro"/>
</dbReference>
<dbReference type="PANTHER" id="PTHR43214:SF41">
    <property type="entry name" value="NITRATE_NITRITE RESPONSE REGULATOR PROTEIN NARP"/>
    <property type="match status" value="1"/>
</dbReference>
<name>A0A5B8U5S0_9ACTN</name>
<dbReference type="KEGG" id="bsol:FSW04_11830"/>
<evidence type="ECO:0000313" key="9">
    <source>
        <dbReference type="Proteomes" id="UP000321805"/>
    </source>
</evidence>
<accession>A0A5B8U5S0</accession>
<evidence type="ECO:0000256" key="2">
    <source>
        <dbReference type="ARBA" id="ARBA00023015"/>
    </source>
</evidence>
<dbReference type="Gene3D" id="3.40.50.2300">
    <property type="match status" value="1"/>
</dbReference>
<reference evidence="8 9" key="1">
    <citation type="journal article" date="2018" name="J. Microbiol.">
        <title>Baekduia soli gen. nov., sp. nov., a novel bacterium isolated from the soil of Baekdu Mountain and proposal of a novel family name, Baekduiaceae fam. nov.</title>
        <authorList>
            <person name="An D.S."/>
            <person name="Siddiqi M.Z."/>
            <person name="Kim K.H."/>
            <person name="Yu H.S."/>
            <person name="Im W.T."/>
        </authorList>
    </citation>
    <scope>NUCLEOTIDE SEQUENCE [LARGE SCALE GENOMIC DNA]</scope>
    <source>
        <strain evidence="8 9">BR7-21</strain>
    </source>
</reference>
<evidence type="ECO:0000313" key="8">
    <source>
        <dbReference type="EMBL" id="QEC48188.1"/>
    </source>
</evidence>
<evidence type="ECO:0000256" key="5">
    <source>
        <dbReference type="PROSITE-ProRule" id="PRU00169"/>
    </source>
</evidence>
<keyword evidence="2" id="KW-0805">Transcription regulation</keyword>
<sequence length="209" mass="22682">MSEMSRRIVVVEDHPTVREGLCLVLEREGYAVVGRAGTAEEGHAAIVGSDPDLALIDVQLPDGSGIELTRRLLRRDNRLGVLLYTGSDDGDLLEHALESGARGCTHKASAPETTLKAVRAVAAGGTFIDPSIRERLMLRATPPQRVLTVREREVLSRLAEGQSIDDIAAELVLSVETIRTHVRNAMGKLSTRTRAHAIVVALRRGELEL</sequence>
<dbReference type="PROSITE" id="PS50110">
    <property type="entry name" value="RESPONSE_REGULATORY"/>
    <property type="match status" value="1"/>
</dbReference>
<feature type="domain" description="HTH luxR-type" evidence="6">
    <location>
        <begin position="140"/>
        <end position="205"/>
    </location>
</feature>
<protein>
    <submittedName>
        <fullName evidence="8">Response regulator transcription factor</fullName>
    </submittedName>
</protein>
<dbReference type="AlphaFoldDB" id="A0A5B8U5S0"/>
<dbReference type="CDD" id="cd06170">
    <property type="entry name" value="LuxR_C_like"/>
    <property type="match status" value="1"/>
</dbReference>
<dbReference type="PROSITE" id="PS50043">
    <property type="entry name" value="HTH_LUXR_2"/>
    <property type="match status" value="1"/>
</dbReference>
<dbReference type="PANTHER" id="PTHR43214">
    <property type="entry name" value="TWO-COMPONENT RESPONSE REGULATOR"/>
    <property type="match status" value="1"/>
</dbReference>
<dbReference type="InterPro" id="IPR039420">
    <property type="entry name" value="WalR-like"/>
</dbReference>
<dbReference type="GO" id="GO:0006355">
    <property type="term" value="P:regulation of DNA-templated transcription"/>
    <property type="evidence" value="ECO:0007669"/>
    <property type="project" value="InterPro"/>
</dbReference>
<gene>
    <name evidence="8" type="ORF">FSW04_11830</name>
</gene>
<keyword evidence="9" id="KW-1185">Reference proteome</keyword>